<accession>A0AAX1TPC7</accession>
<gene>
    <name evidence="1" type="ORF">NCTC12112_00550</name>
</gene>
<evidence type="ECO:0000313" key="1">
    <source>
        <dbReference type="EMBL" id="SQJ00196.1"/>
    </source>
</evidence>
<reference evidence="1 2" key="1">
    <citation type="submission" date="2018-06" db="EMBL/GenBank/DDBJ databases">
        <authorList>
            <consortium name="Pathogen Informatics"/>
            <person name="Doyle S."/>
        </authorList>
    </citation>
    <scope>NUCLEOTIDE SEQUENCE [LARGE SCALE GENOMIC DNA]</scope>
    <source>
        <strain evidence="1 2">NCTC12112</strain>
    </source>
</reference>
<name>A0AAX1TPC7_9FUSO</name>
<dbReference type="KEGG" id="ful:C4N20_09985"/>
<dbReference type="Proteomes" id="UP000249008">
    <property type="component" value="Chromosome 1"/>
</dbReference>
<protein>
    <submittedName>
        <fullName evidence="1">Uncharacterized protein</fullName>
    </submittedName>
</protein>
<dbReference type="GeneID" id="78455141"/>
<dbReference type="RefSeq" id="WP_005978234.1">
    <property type="nucleotide sequence ID" value="NZ_BAABXY010000001.1"/>
</dbReference>
<organism evidence="1 2">
    <name type="scientific">Fusobacterium ulcerans</name>
    <dbReference type="NCBI Taxonomy" id="861"/>
    <lineage>
        <taxon>Bacteria</taxon>
        <taxon>Fusobacteriati</taxon>
        <taxon>Fusobacteriota</taxon>
        <taxon>Fusobacteriia</taxon>
        <taxon>Fusobacteriales</taxon>
        <taxon>Fusobacteriaceae</taxon>
        <taxon>Fusobacterium</taxon>
    </lineage>
</organism>
<dbReference type="AlphaFoldDB" id="A0AAX1TPC7"/>
<evidence type="ECO:0000313" key="2">
    <source>
        <dbReference type="Proteomes" id="UP000249008"/>
    </source>
</evidence>
<dbReference type="EMBL" id="LS483487">
    <property type="protein sequence ID" value="SQJ00196.1"/>
    <property type="molecule type" value="Genomic_DNA"/>
</dbReference>
<proteinExistence type="predicted"/>
<sequence>MYYSIFLEMKNDPEIKKWLNMNTKDKVTEILKGLSDEGIKKLKIVETSTETNGEYDLIKRFIRETQILGEKFFNEKYPFYYAKDITEEIIKRK</sequence>